<evidence type="ECO:0000259" key="1">
    <source>
        <dbReference type="SMART" id="SM01264"/>
    </source>
</evidence>
<dbReference type="Proteomes" id="UP000016412">
    <property type="component" value="Unassembled WGS sequence"/>
</dbReference>
<comment type="caution">
    <text evidence="2">The sequence shown here is derived from an EMBL/GenBank/DDBJ whole genome shotgun (WGS) entry which is preliminary data.</text>
</comment>
<evidence type="ECO:0000313" key="3">
    <source>
        <dbReference type="EMBL" id="ERJ97654.1"/>
    </source>
</evidence>
<dbReference type="InterPro" id="IPR055130">
    <property type="entry name" value="PreP_C"/>
</dbReference>
<dbReference type="EMBL" id="AVQI01000084">
    <property type="protein sequence ID" value="ERJ97654.1"/>
    <property type="molecule type" value="Genomic_DNA"/>
</dbReference>
<evidence type="ECO:0000313" key="5">
    <source>
        <dbReference type="Proteomes" id="UP000016646"/>
    </source>
</evidence>
<evidence type="ECO:0000313" key="2">
    <source>
        <dbReference type="EMBL" id="ERF60427.1"/>
    </source>
</evidence>
<dbReference type="eggNOG" id="COG1026">
    <property type="taxonomic scope" value="Bacteria"/>
</dbReference>
<dbReference type="GO" id="GO:0004222">
    <property type="term" value="F:metalloendopeptidase activity"/>
    <property type="evidence" value="ECO:0007669"/>
    <property type="project" value="TreeGrafter"/>
</dbReference>
<dbReference type="STRING" id="1125725.HMPREF1325_2673"/>
<protein>
    <submittedName>
        <fullName evidence="2">Peptidase M16C associated</fullName>
    </submittedName>
    <submittedName>
        <fullName evidence="3">Peptidase, M16 family</fullName>
    </submittedName>
</protein>
<reference evidence="4 5" key="1">
    <citation type="submission" date="2013-08" db="EMBL/GenBank/DDBJ databases">
        <authorList>
            <person name="Durkin A.S."/>
            <person name="Haft D.R."/>
            <person name="McCorrison J."/>
            <person name="Torralba M."/>
            <person name="Gillis M."/>
            <person name="Haft D.H."/>
            <person name="Methe B."/>
            <person name="Sutton G."/>
            <person name="Nelson K.E."/>
        </authorList>
    </citation>
    <scope>NUCLEOTIDE SEQUENCE [LARGE SCALE GENOMIC DNA]</scope>
    <source>
        <strain evidence="3 5">ATCC 35536</strain>
        <strain evidence="2 4">VPI DR56BR1116</strain>
    </source>
</reference>
<dbReference type="InterPro" id="IPR011249">
    <property type="entry name" value="Metalloenz_LuxS/M16"/>
</dbReference>
<dbReference type="InterPro" id="IPR007863">
    <property type="entry name" value="Peptidase_M16_C"/>
</dbReference>
<dbReference type="InterPro" id="IPR011765">
    <property type="entry name" value="Pept_M16_N"/>
</dbReference>
<dbReference type="Pfam" id="PF00675">
    <property type="entry name" value="Peptidase_M16"/>
    <property type="match status" value="1"/>
</dbReference>
<dbReference type="Pfam" id="PF08367">
    <property type="entry name" value="M16C_assoc"/>
    <property type="match status" value="1"/>
</dbReference>
<accession>U2M7D4</accession>
<dbReference type="Pfam" id="PF22516">
    <property type="entry name" value="PreP_C"/>
    <property type="match status" value="1"/>
</dbReference>
<feature type="domain" description="Peptidase M16C associated" evidence="1">
    <location>
        <begin position="470"/>
        <end position="735"/>
    </location>
</feature>
<dbReference type="InterPro" id="IPR013578">
    <property type="entry name" value="Peptidase_M16C_assoc"/>
</dbReference>
<dbReference type="Proteomes" id="UP000016646">
    <property type="component" value="Unassembled WGS sequence"/>
</dbReference>
<gene>
    <name evidence="3" type="ORF">HMPREF0860_0459</name>
    <name evidence="2" type="ORF">HMPREF1325_2673</name>
</gene>
<dbReference type="EMBL" id="AUZJ01000043">
    <property type="protein sequence ID" value="ERF60427.1"/>
    <property type="molecule type" value="Genomic_DNA"/>
</dbReference>
<dbReference type="PANTHER" id="PTHR43016">
    <property type="entry name" value="PRESEQUENCE PROTEASE"/>
    <property type="match status" value="1"/>
</dbReference>
<dbReference type="RefSeq" id="WP_021330825.1">
    <property type="nucleotide sequence ID" value="NZ_AUZJ01000043.1"/>
</dbReference>
<organism evidence="2 4">
    <name type="scientific">Treponema socranskii subsp. socranskii VPI DR56BR1116 = ATCC 35536</name>
    <dbReference type="NCBI Taxonomy" id="1125725"/>
    <lineage>
        <taxon>Bacteria</taxon>
        <taxon>Pseudomonadati</taxon>
        <taxon>Spirochaetota</taxon>
        <taxon>Spirochaetia</taxon>
        <taxon>Spirochaetales</taxon>
        <taxon>Treponemataceae</taxon>
        <taxon>Treponema</taxon>
    </lineage>
</organism>
<proteinExistence type="predicted"/>
<dbReference type="Gene3D" id="3.30.830.10">
    <property type="entry name" value="Metalloenzyme, LuxS/M16 peptidase-like"/>
    <property type="match status" value="4"/>
</dbReference>
<dbReference type="OrthoDB" id="9762027at2"/>
<dbReference type="GO" id="GO:0046872">
    <property type="term" value="F:metal ion binding"/>
    <property type="evidence" value="ECO:0007669"/>
    <property type="project" value="InterPro"/>
</dbReference>
<keyword evidence="5" id="KW-1185">Reference proteome</keyword>
<evidence type="ECO:0000313" key="4">
    <source>
        <dbReference type="Proteomes" id="UP000016412"/>
    </source>
</evidence>
<dbReference type="SMART" id="SM01264">
    <property type="entry name" value="M16C_associated"/>
    <property type="match status" value="1"/>
</dbReference>
<dbReference type="AlphaFoldDB" id="U2M7D4"/>
<name>U2M7D4_TRESO</name>
<dbReference type="SUPFAM" id="SSF63411">
    <property type="entry name" value="LuxS/MPP-like metallohydrolase"/>
    <property type="match status" value="4"/>
</dbReference>
<dbReference type="PANTHER" id="PTHR43016:SF13">
    <property type="entry name" value="PRESEQUENCE PROTEASE, MITOCHONDRIAL"/>
    <property type="match status" value="1"/>
</dbReference>
<dbReference type="Pfam" id="PF05193">
    <property type="entry name" value="Peptidase_M16_C"/>
    <property type="match status" value="1"/>
</dbReference>
<dbReference type="PATRIC" id="fig|1125725.3.peg.1847"/>
<dbReference type="GO" id="GO:0016485">
    <property type="term" value="P:protein processing"/>
    <property type="evidence" value="ECO:0007669"/>
    <property type="project" value="TreeGrafter"/>
</dbReference>
<sequence length="1000" mass="109952">MKQFYKGFDLISISDIPDCESKGLYLRHKKTGLEIFHLVNNDEENLFAFAFRTPVADSTGAPHILEHSVFCGSEKFPVKEPFVNLMNQSVYTFLNAMTYPDKTVYPASSANEKDYFHLMDVYADAVFFPLLKKETFYQEGHRLEEDGKGGYSIQGVVYNEMKGNYSSFNSVAFDEQFKSLFSGTCYANDSGGDPLVIPSFTYERFRNFHRSYYSPANCLLFLYGNIKTETQLDFMQQSFFDRLEKIYPIPAVPKSFPAFGENFRKLEEPKAMSEEAIVYAAGPASDAKKSNVTLNWRYGLSSNIDDTMEVIFLLQLLAGNDSSPVAKALTDSRLGERLAVGGGAEAFCQMLYFGLSGVDKKDADAVKKLIISTLVDLCENGIPKNDIDAAVLAVDFANREVVRVRGDPFSLELADRALNGWNYGASPASTLGYRSAFDKVKRKIAADKNYIASLIRRVFLDNTARSFVVVTPEASFLKQRAKKERELIASLAKGADAGEVRRNTEALHAYQKRKETEKETACIPHILPSDLKKKVEPIATDVSSCLGADGSEVALFVNREATGGIVYIDVCYPADALPVGAYPYIPAFAACATNTGWNGKKWDECAAAASLCSGDMGVRTLTGDSYKSAYAQKAASSVRDKHYIGRDWLSFSIKLPVEKTDEALALFGEAIAFTAFSDEKRVKTILDEMKNDIRSSVIPSGSRYAKLRASRNLGRSSAVEEAWGGVAQVLTIEKICKENPGSVGNRFSDMAKSIRNAGGLIHITADEASLKTVLPRIPEFARKAGLHALSPLVRPENGEYYALVKTAGEGEDERFETCTLSSQVGYAAQSVYLGGLTMREKAALTVLCHWMRGNILWERIRTTGGAYGASALFDISTEIFSMSTYRDPSPLESIKTFKSCLDDVCAMRFSDTDVSRAVTGTYGDVTKPQSPQSRGARGFLRKLYAMTHEEWSEYIAAILSVDAASLHTAAENARAIAGGNTAVICDKSVKGTGFIIDLSL</sequence>